<evidence type="ECO:0000259" key="1">
    <source>
        <dbReference type="Pfam" id="PF02663"/>
    </source>
</evidence>
<evidence type="ECO:0000313" key="3">
    <source>
        <dbReference type="Proteomes" id="UP000271783"/>
    </source>
</evidence>
<dbReference type="PANTHER" id="PTHR39418">
    <property type="entry name" value="DEHYDROGENASE-RELATED"/>
    <property type="match status" value="1"/>
</dbReference>
<dbReference type="RefSeq" id="WP_069574966.1">
    <property type="nucleotide sequence ID" value="NZ_RKRG01000001.1"/>
</dbReference>
<evidence type="ECO:0000313" key="2">
    <source>
        <dbReference type="EMBL" id="RPF52952.1"/>
    </source>
</evidence>
<dbReference type="InterPro" id="IPR053194">
    <property type="entry name" value="tRNA_methyltr_O"/>
</dbReference>
<feature type="domain" description="Formylmethanofuran dehydrogenase subunit E" evidence="1">
    <location>
        <begin position="16"/>
        <end position="121"/>
    </location>
</feature>
<reference evidence="2 3" key="1">
    <citation type="submission" date="2018-11" db="EMBL/GenBank/DDBJ databases">
        <title>Genomic Encyclopedia of Type Strains, Phase IV (KMG-IV): sequencing the most valuable type-strain genomes for metagenomic binning, comparative biology and taxonomic classification.</title>
        <authorList>
            <person name="Goeker M."/>
        </authorList>
    </citation>
    <scope>NUCLEOTIDE SEQUENCE [LARGE SCALE GENOMIC DNA]</scope>
    <source>
        <strain evidence="2 3">DSM 11977</strain>
    </source>
</reference>
<comment type="caution">
    <text evidence="2">The sequence shown here is derived from an EMBL/GenBank/DDBJ whole genome shotgun (WGS) entry which is preliminary data.</text>
</comment>
<accession>A0A3N5C0P9</accession>
<proteinExistence type="predicted"/>
<sequence length="189" mass="21324">MNIDDYDEQLQRAVEFHGELCGGIAIGTKLGMYGLELLGMELNQRHKNLIVILESERCTSDGIQSVTKCSIGKKSLKLVYYGKFAATFYNMDTGEAYRVSDADANKKNKSNETKDELVERFRITPPEELFNVERVHVKPFKGAQKPGGNHKTRWCSVCGEKVTDDYHKLRAGKPICESCANGSYYEIIE</sequence>
<protein>
    <submittedName>
        <fullName evidence="2">Formylmethanofuran dehydrogenase subunit E</fullName>
    </submittedName>
</protein>
<dbReference type="Gene3D" id="3.30.1330.130">
    <property type="match status" value="1"/>
</dbReference>
<keyword evidence="3" id="KW-1185">Reference proteome</keyword>
<gene>
    <name evidence="2" type="ORF">EDC42_0512</name>
</gene>
<dbReference type="AlphaFoldDB" id="A0A3N5C0P9"/>
<name>A0A3N5C0P9_9EURY</name>
<dbReference type="PANTHER" id="PTHR39418:SF1">
    <property type="entry name" value="DEHYDROGENASE"/>
    <property type="match status" value="1"/>
</dbReference>
<dbReference type="SUPFAM" id="SSF143555">
    <property type="entry name" value="FwdE-like"/>
    <property type="match status" value="1"/>
</dbReference>
<dbReference type="Proteomes" id="UP000271783">
    <property type="component" value="Unassembled WGS sequence"/>
</dbReference>
<dbReference type="Pfam" id="PF02663">
    <property type="entry name" value="FmdE"/>
    <property type="match status" value="1"/>
</dbReference>
<dbReference type="EMBL" id="RKRG01000001">
    <property type="protein sequence ID" value="RPF52952.1"/>
    <property type="molecule type" value="Genomic_DNA"/>
</dbReference>
<organism evidence="2 3">
    <name type="scientific">Methanobrevibacter gottschalkii DSM 11977</name>
    <dbReference type="NCBI Taxonomy" id="1122229"/>
    <lineage>
        <taxon>Archaea</taxon>
        <taxon>Methanobacteriati</taxon>
        <taxon>Methanobacteriota</taxon>
        <taxon>Methanomada group</taxon>
        <taxon>Methanobacteria</taxon>
        <taxon>Methanobacteriales</taxon>
        <taxon>Methanobacteriaceae</taxon>
        <taxon>Methanobrevibacter</taxon>
    </lineage>
</organism>
<dbReference type="InterPro" id="IPR003814">
    <property type="entry name" value="FmdEsu_dom"/>
</dbReference>